<keyword evidence="3" id="KW-0645">Protease</keyword>
<name>A0A660SBG3_UNCT6</name>
<dbReference type="PANTHER" id="PTHR32282">
    <property type="entry name" value="BINDING PROTEIN TRANSPEPTIDASE, PUTATIVE-RELATED"/>
    <property type="match status" value="1"/>
</dbReference>
<dbReference type="SUPFAM" id="SSF53955">
    <property type="entry name" value="Lysozyme-like"/>
    <property type="match status" value="1"/>
</dbReference>
<evidence type="ECO:0000256" key="7">
    <source>
        <dbReference type="ARBA" id="ARBA00022801"/>
    </source>
</evidence>
<evidence type="ECO:0000256" key="14">
    <source>
        <dbReference type="ARBA" id="ARBA00044770"/>
    </source>
</evidence>
<evidence type="ECO:0000256" key="15">
    <source>
        <dbReference type="ARBA" id="ARBA00049902"/>
    </source>
</evidence>
<accession>A0A660SBG3</accession>
<comment type="caution">
    <text evidence="18">The sequence shown here is derived from an EMBL/GenBank/DDBJ whole genome shotgun (WGS) entry which is preliminary data.</text>
</comment>
<keyword evidence="5" id="KW-0808">Transferase</keyword>
<gene>
    <name evidence="18" type="ORF">DRP44_01010</name>
</gene>
<dbReference type="GO" id="GO:0008360">
    <property type="term" value="P:regulation of cell shape"/>
    <property type="evidence" value="ECO:0007669"/>
    <property type="project" value="UniProtKB-KW"/>
</dbReference>
<keyword evidence="4" id="KW-0328">Glycosyltransferase</keyword>
<feature type="domain" description="Penicillin-binding protein transpeptidase" evidence="16">
    <location>
        <begin position="206"/>
        <end position="450"/>
    </location>
</feature>
<dbReference type="NCBIfam" id="TIGR02074">
    <property type="entry name" value="PBP_1a_fam"/>
    <property type="match status" value="1"/>
</dbReference>
<evidence type="ECO:0000256" key="11">
    <source>
        <dbReference type="ARBA" id="ARBA00023136"/>
    </source>
</evidence>
<dbReference type="InterPro" id="IPR036950">
    <property type="entry name" value="PBP_transglycosylase"/>
</dbReference>
<evidence type="ECO:0000259" key="17">
    <source>
        <dbReference type="Pfam" id="PF00912"/>
    </source>
</evidence>
<dbReference type="GO" id="GO:0030288">
    <property type="term" value="C:outer membrane-bounded periplasmic space"/>
    <property type="evidence" value="ECO:0007669"/>
    <property type="project" value="TreeGrafter"/>
</dbReference>
<dbReference type="Pfam" id="PF00912">
    <property type="entry name" value="Transgly"/>
    <property type="match status" value="1"/>
</dbReference>
<evidence type="ECO:0000259" key="16">
    <source>
        <dbReference type="Pfam" id="PF00905"/>
    </source>
</evidence>
<dbReference type="GO" id="GO:0008955">
    <property type="term" value="F:peptidoglycan glycosyltransferase activity"/>
    <property type="evidence" value="ECO:0007669"/>
    <property type="project" value="UniProtKB-EC"/>
</dbReference>
<dbReference type="GO" id="GO:0004180">
    <property type="term" value="F:carboxypeptidase activity"/>
    <property type="evidence" value="ECO:0007669"/>
    <property type="project" value="UniProtKB-KW"/>
</dbReference>
<evidence type="ECO:0000256" key="4">
    <source>
        <dbReference type="ARBA" id="ARBA00022676"/>
    </source>
</evidence>
<evidence type="ECO:0000256" key="3">
    <source>
        <dbReference type="ARBA" id="ARBA00022670"/>
    </source>
</evidence>
<dbReference type="GO" id="GO:0006508">
    <property type="term" value="P:proteolysis"/>
    <property type="evidence" value="ECO:0007669"/>
    <property type="project" value="UniProtKB-KW"/>
</dbReference>
<keyword evidence="6" id="KW-0812">Transmembrane</keyword>
<dbReference type="InterPro" id="IPR023346">
    <property type="entry name" value="Lysozyme-like_dom_sf"/>
</dbReference>
<dbReference type="Gene3D" id="3.40.710.10">
    <property type="entry name" value="DD-peptidase/beta-lactamase superfamily"/>
    <property type="match status" value="1"/>
</dbReference>
<keyword evidence="8" id="KW-0133">Cell shape</keyword>
<dbReference type="InterPro" id="IPR050396">
    <property type="entry name" value="Glycosyltr_51/Transpeptidase"/>
</dbReference>
<keyword evidence="13" id="KW-0961">Cell wall biogenesis/degradation</keyword>
<dbReference type="Pfam" id="PF00905">
    <property type="entry name" value="Transpeptidase"/>
    <property type="match status" value="1"/>
</dbReference>
<dbReference type="GO" id="GO:0016020">
    <property type="term" value="C:membrane"/>
    <property type="evidence" value="ECO:0007669"/>
    <property type="project" value="UniProtKB-SubCell"/>
</dbReference>
<dbReference type="GO" id="GO:0071555">
    <property type="term" value="P:cell wall organization"/>
    <property type="evidence" value="ECO:0007669"/>
    <property type="project" value="UniProtKB-KW"/>
</dbReference>
<dbReference type="AlphaFoldDB" id="A0A660SBG3"/>
<evidence type="ECO:0000256" key="10">
    <source>
        <dbReference type="ARBA" id="ARBA00022989"/>
    </source>
</evidence>
<dbReference type="InterPro" id="IPR012338">
    <property type="entry name" value="Beta-lactam/transpept-like"/>
</dbReference>
<dbReference type="InterPro" id="IPR001264">
    <property type="entry name" value="Glyco_trans_51"/>
</dbReference>
<dbReference type="GO" id="GO:0008658">
    <property type="term" value="F:penicillin binding"/>
    <property type="evidence" value="ECO:0007669"/>
    <property type="project" value="InterPro"/>
</dbReference>
<comment type="catalytic activity">
    <reaction evidence="15">
        <text>[GlcNAc-(1-&gt;4)-Mur2Ac(oyl-L-Ala-gamma-D-Glu-L-Lys-D-Ala-D-Ala)](n)-di-trans,octa-cis-undecaprenyl diphosphate + beta-D-GlcNAc-(1-&gt;4)-Mur2Ac(oyl-L-Ala-gamma-D-Glu-L-Lys-D-Ala-D-Ala)-di-trans,octa-cis-undecaprenyl diphosphate = [GlcNAc-(1-&gt;4)-Mur2Ac(oyl-L-Ala-gamma-D-Glu-L-Lys-D-Ala-D-Ala)](n+1)-di-trans,octa-cis-undecaprenyl diphosphate + di-trans,octa-cis-undecaprenyl diphosphate + H(+)</text>
        <dbReference type="Rhea" id="RHEA:23708"/>
        <dbReference type="Rhea" id="RHEA-COMP:9602"/>
        <dbReference type="Rhea" id="RHEA-COMP:9603"/>
        <dbReference type="ChEBI" id="CHEBI:15378"/>
        <dbReference type="ChEBI" id="CHEBI:58405"/>
        <dbReference type="ChEBI" id="CHEBI:60033"/>
        <dbReference type="ChEBI" id="CHEBI:78435"/>
        <dbReference type="EC" id="2.4.99.28"/>
    </reaction>
</comment>
<keyword evidence="9" id="KW-0573">Peptidoglycan synthesis</keyword>
<evidence type="ECO:0000256" key="5">
    <source>
        <dbReference type="ARBA" id="ARBA00022679"/>
    </source>
</evidence>
<protein>
    <recommendedName>
        <fullName evidence="14">peptidoglycan glycosyltransferase</fullName>
        <ecNumber evidence="14">2.4.99.28</ecNumber>
    </recommendedName>
</protein>
<keyword evidence="7" id="KW-0378">Hydrolase</keyword>
<dbReference type="GO" id="GO:0009252">
    <property type="term" value="P:peptidoglycan biosynthetic process"/>
    <property type="evidence" value="ECO:0007669"/>
    <property type="project" value="UniProtKB-KW"/>
</dbReference>
<dbReference type="EMBL" id="QNBC01000006">
    <property type="protein sequence ID" value="RKX67942.1"/>
    <property type="molecule type" value="Genomic_DNA"/>
</dbReference>
<keyword evidence="12" id="KW-0511">Multifunctional enzyme</keyword>
<keyword evidence="11" id="KW-0472">Membrane</keyword>
<evidence type="ECO:0000256" key="13">
    <source>
        <dbReference type="ARBA" id="ARBA00023316"/>
    </source>
</evidence>
<reference evidence="18 19" key="1">
    <citation type="submission" date="2018-06" db="EMBL/GenBank/DDBJ databases">
        <title>Extensive metabolic versatility and redundancy in microbially diverse, dynamic hydrothermal sediments.</title>
        <authorList>
            <person name="Dombrowski N."/>
            <person name="Teske A."/>
            <person name="Baker B.J."/>
        </authorList>
    </citation>
    <scope>NUCLEOTIDE SEQUENCE [LARGE SCALE GENOMIC DNA]</scope>
    <source>
        <strain evidence="18">B35_G9</strain>
    </source>
</reference>
<dbReference type="Gene3D" id="1.10.3810.10">
    <property type="entry name" value="Biosynthetic peptidoglycan transglycosylase-like"/>
    <property type="match status" value="1"/>
</dbReference>
<feature type="domain" description="Glycosyl transferase family 51" evidence="17">
    <location>
        <begin position="2"/>
        <end position="101"/>
    </location>
</feature>
<evidence type="ECO:0000256" key="2">
    <source>
        <dbReference type="ARBA" id="ARBA00022645"/>
    </source>
</evidence>
<dbReference type="SUPFAM" id="SSF56601">
    <property type="entry name" value="beta-lactamase/transpeptidase-like"/>
    <property type="match status" value="1"/>
</dbReference>
<organism evidence="18 19">
    <name type="scientific">candidate division TA06 bacterium</name>
    <dbReference type="NCBI Taxonomy" id="2250710"/>
    <lineage>
        <taxon>Bacteria</taxon>
        <taxon>Bacteria division TA06</taxon>
    </lineage>
</organism>
<evidence type="ECO:0000256" key="9">
    <source>
        <dbReference type="ARBA" id="ARBA00022984"/>
    </source>
</evidence>
<dbReference type="PANTHER" id="PTHR32282:SF27">
    <property type="entry name" value="PENICILLIN-BINDING PROTEIN 1A"/>
    <property type="match status" value="1"/>
</dbReference>
<keyword evidence="10" id="KW-1133">Transmembrane helix</keyword>
<evidence type="ECO:0000313" key="19">
    <source>
        <dbReference type="Proteomes" id="UP000282321"/>
    </source>
</evidence>
<evidence type="ECO:0000256" key="6">
    <source>
        <dbReference type="ARBA" id="ARBA00022692"/>
    </source>
</evidence>
<sequence length="576" mass="65007">MFLTKKKTIIRKIQEAILALEIERLYSKDEILEMYLNQIYYGEGAYGVEADAETYFGKHASELTLPEAALIVGIPKHPLKYNPKRHPDYAFIRRNVVLDVMANAGYISKEDAERLKQEPLGIVIKEKGYNNAPYYMEEIRKFLISRYGEDILYKGGLNVYSSCNLTIQKKAEEIFEDHLRRMEIERHFEYNIVNGFIDGKPEYLQGALIVEDAKDGSVLAMIGGRNFKQSSFNRATQAKRQVGSSFKPFVYLAAIDNGYNPSDIILDAPIVVKLKGVKDEDKSIYKPSNFDNKFMGPITLRSALAHSRNLATIRLLQRIGPYTVIDYAKRCGINEKLHPYLSLAIGSASITLEEMVSAYQTLADQGEHITPHMIDSIVDAKGNIVYVPNIEKKQEISKQSDFIIVNMMESVINEGTGRYARMLGLKKPVAGKTGTTDNFTDAWFVGFNPDIVCGVWVGFDSLRTMGKNATGAVMALPIWAKLMKSLIQGDSLTPPIFKDGEDFNKPSGIVERRICEQSGLLATPYCPKIRNEYFIEGNEPKKKCNIHGPDGVNSDNIWKEPYDVNKNKENNDEIFH</sequence>
<dbReference type="Proteomes" id="UP000282321">
    <property type="component" value="Unassembled WGS sequence"/>
</dbReference>
<keyword evidence="2" id="KW-0121">Carboxypeptidase</keyword>
<evidence type="ECO:0000313" key="18">
    <source>
        <dbReference type="EMBL" id="RKX67942.1"/>
    </source>
</evidence>
<evidence type="ECO:0000256" key="1">
    <source>
        <dbReference type="ARBA" id="ARBA00004370"/>
    </source>
</evidence>
<dbReference type="EC" id="2.4.99.28" evidence="14"/>
<dbReference type="InterPro" id="IPR001460">
    <property type="entry name" value="PCN-bd_Tpept"/>
</dbReference>
<comment type="subcellular location">
    <subcellularLocation>
        <location evidence="1">Membrane</location>
    </subcellularLocation>
</comment>
<evidence type="ECO:0000256" key="8">
    <source>
        <dbReference type="ARBA" id="ARBA00022960"/>
    </source>
</evidence>
<evidence type="ECO:0000256" key="12">
    <source>
        <dbReference type="ARBA" id="ARBA00023268"/>
    </source>
</evidence>
<proteinExistence type="predicted"/>